<evidence type="ECO:0000256" key="1">
    <source>
        <dbReference type="RuleBase" id="RU000356"/>
    </source>
</evidence>
<keyword evidence="1" id="KW-0479">Metal-binding</keyword>
<dbReference type="InterPro" id="IPR009050">
    <property type="entry name" value="Globin-like_sf"/>
</dbReference>
<keyword evidence="1" id="KW-0408">Iron</keyword>
<sequence>MYAPSANGIDLERDPSIFLVRLALGFYVEVEIGDYCVKEMGQSESENVAEVEEPKAFKRTQLSLKRRERSSSMPVDNPLFNPRKRSLLEKSWRKTPKNGLENIGARLFLKLERIDPDAMRLFDFHASPKSDRKYQKSFQKMAMTFTRAIDYIITNMHDEAKITKYCRDLGKRHVRLMKRGFRPSYWNSFGEALTECAIDWEAGIKSAESGGAQKLRNRIEKVDLLVRRETLVGWRALVTFIIREMRSAFMEELRDRSECTVGNSDNTETAAMFRCLRREMEQH</sequence>
<proteinExistence type="inferred from homology"/>
<dbReference type="SUPFAM" id="SSF46458">
    <property type="entry name" value="Globin-like"/>
    <property type="match status" value="1"/>
</dbReference>
<evidence type="ECO:0000259" key="2">
    <source>
        <dbReference type="PROSITE" id="PS01033"/>
    </source>
</evidence>
<dbReference type="InterPro" id="IPR012292">
    <property type="entry name" value="Globin/Proto"/>
</dbReference>
<dbReference type="InterPro" id="IPR053341">
    <property type="entry name" value="Oxidative_stress_globin-like"/>
</dbReference>
<accession>A0A915AFF6</accession>
<dbReference type="PROSITE" id="PS01033">
    <property type="entry name" value="GLOBIN"/>
    <property type="match status" value="1"/>
</dbReference>
<dbReference type="InterPro" id="IPR044399">
    <property type="entry name" value="Mb-like_M"/>
</dbReference>
<dbReference type="WBParaSite" id="PgR006_g018_t01">
    <property type="protein sequence ID" value="PgR006_g018_t01"/>
    <property type="gene ID" value="PgR006_g018"/>
</dbReference>
<name>A0A915AFF6_PARUN</name>
<dbReference type="Pfam" id="PF00042">
    <property type="entry name" value="Globin"/>
    <property type="match status" value="1"/>
</dbReference>
<dbReference type="GO" id="GO:0019825">
    <property type="term" value="F:oxygen binding"/>
    <property type="evidence" value="ECO:0007669"/>
    <property type="project" value="InterPro"/>
</dbReference>
<comment type="similarity">
    <text evidence="1">Belongs to the globin family.</text>
</comment>
<dbReference type="PANTHER" id="PTHR47768">
    <property type="entry name" value="GLOBIN RELATED-RELATED"/>
    <property type="match status" value="1"/>
</dbReference>
<dbReference type="CDD" id="cd01040">
    <property type="entry name" value="Mb-like"/>
    <property type="match status" value="1"/>
</dbReference>
<evidence type="ECO:0000313" key="4">
    <source>
        <dbReference type="WBParaSite" id="PgR006_g018_t01"/>
    </source>
</evidence>
<dbReference type="Proteomes" id="UP000887569">
    <property type="component" value="Unplaced"/>
</dbReference>
<reference evidence="4" key="1">
    <citation type="submission" date="2022-11" db="UniProtKB">
        <authorList>
            <consortium name="WormBaseParasite"/>
        </authorList>
    </citation>
    <scope>IDENTIFICATION</scope>
</reference>
<dbReference type="AlphaFoldDB" id="A0A915AFF6"/>
<dbReference type="GO" id="GO:0020037">
    <property type="term" value="F:heme binding"/>
    <property type="evidence" value="ECO:0007669"/>
    <property type="project" value="InterPro"/>
</dbReference>
<dbReference type="GO" id="GO:0005344">
    <property type="term" value="F:oxygen carrier activity"/>
    <property type="evidence" value="ECO:0007669"/>
    <property type="project" value="UniProtKB-KW"/>
</dbReference>
<keyword evidence="1" id="KW-0349">Heme</keyword>
<evidence type="ECO:0000313" key="3">
    <source>
        <dbReference type="Proteomes" id="UP000887569"/>
    </source>
</evidence>
<dbReference type="PANTHER" id="PTHR47768:SF2">
    <property type="entry name" value="GLOBIN-RELATED"/>
    <property type="match status" value="1"/>
</dbReference>
<keyword evidence="1" id="KW-0813">Transport</keyword>
<feature type="domain" description="Globin" evidence="2">
    <location>
        <begin position="79"/>
        <end position="209"/>
    </location>
</feature>
<protein>
    <submittedName>
        <fullName evidence="4">Globin family profile domain-containing protein</fullName>
    </submittedName>
</protein>
<keyword evidence="3" id="KW-1185">Reference proteome</keyword>
<dbReference type="InterPro" id="IPR000971">
    <property type="entry name" value="Globin"/>
</dbReference>
<keyword evidence="1" id="KW-0561">Oxygen transport</keyword>
<organism evidence="3 4">
    <name type="scientific">Parascaris univalens</name>
    <name type="common">Nematode worm</name>
    <dbReference type="NCBI Taxonomy" id="6257"/>
    <lineage>
        <taxon>Eukaryota</taxon>
        <taxon>Metazoa</taxon>
        <taxon>Ecdysozoa</taxon>
        <taxon>Nematoda</taxon>
        <taxon>Chromadorea</taxon>
        <taxon>Rhabditida</taxon>
        <taxon>Spirurina</taxon>
        <taxon>Ascaridomorpha</taxon>
        <taxon>Ascaridoidea</taxon>
        <taxon>Ascarididae</taxon>
        <taxon>Parascaris</taxon>
    </lineage>
</organism>
<dbReference type="Gene3D" id="1.10.490.10">
    <property type="entry name" value="Globins"/>
    <property type="match status" value="1"/>
</dbReference>